<evidence type="ECO:0000256" key="4">
    <source>
        <dbReference type="ARBA" id="ARBA00029447"/>
    </source>
</evidence>
<dbReference type="PANTHER" id="PTHR32089">
    <property type="entry name" value="METHYL-ACCEPTING CHEMOTAXIS PROTEIN MCPB"/>
    <property type="match status" value="1"/>
</dbReference>
<dbReference type="PROSITE" id="PS50885">
    <property type="entry name" value="HAMP"/>
    <property type="match status" value="1"/>
</dbReference>
<evidence type="ECO:0000259" key="9">
    <source>
        <dbReference type="PROSITE" id="PS50885"/>
    </source>
</evidence>
<reference evidence="10 11" key="1">
    <citation type="submission" date="2020-04" db="EMBL/GenBank/DDBJ databases">
        <title>Sequencing and Assembly of C. fimi.</title>
        <authorList>
            <person name="Ramsey A.R."/>
        </authorList>
    </citation>
    <scope>NUCLEOTIDE SEQUENCE [LARGE SCALE GENOMIC DNA]</scope>
    <source>
        <strain evidence="10 11">SB</strain>
    </source>
</reference>
<proteinExistence type="inferred from homology"/>
<comment type="similarity">
    <text evidence="4">Belongs to the methyl-accepting chemotaxis (MCP) protein family.</text>
</comment>
<dbReference type="Gene3D" id="1.10.287.950">
    <property type="entry name" value="Methyl-accepting chemotaxis protein"/>
    <property type="match status" value="1"/>
</dbReference>
<evidence type="ECO:0000256" key="7">
    <source>
        <dbReference type="SAM" id="SignalP"/>
    </source>
</evidence>
<keyword evidence="6" id="KW-0472">Membrane</keyword>
<dbReference type="SUPFAM" id="SSF58104">
    <property type="entry name" value="Methyl-accepting chemotaxis protein (MCP) signaling domain"/>
    <property type="match status" value="1"/>
</dbReference>
<organism evidence="10 11">
    <name type="scientific">Cellulomonas fimi</name>
    <dbReference type="NCBI Taxonomy" id="1708"/>
    <lineage>
        <taxon>Bacteria</taxon>
        <taxon>Bacillati</taxon>
        <taxon>Actinomycetota</taxon>
        <taxon>Actinomycetes</taxon>
        <taxon>Micrococcales</taxon>
        <taxon>Cellulomonadaceae</taxon>
        <taxon>Cellulomonas</taxon>
    </lineage>
</organism>
<dbReference type="Pfam" id="PF00015">
    <property type="entry name" value="MCPsignal"/>
    <property type="match status" value="1"/>
</dbReference>
<feature type="transmembrane region" description="Helical" evidence="6">
    <location>
        <begin position="174"/>
        <end position="194"/>
    </location>
</feature>
<dbReference type="InterPro" id="IPR003660">
    <property type="entry name" value="HAMP_dom"/>
</dbReference>
<dbReference type="PROSITE" id="PS50111">
    <property type="entry name" value="CHEMOTAXIS_TRANSDUC_2"/>
    <property type="match status" value="1"/>
</dbReference>
<dbReference type="Pfam" id="PF00672">
    <property type="entry name" value="HAMP"/>
    <property type="match status" value="1"/>
</dbReference>
<feature type="chain" id="PRO_5030939180" evidence="7">
    <location>
        <begin position="22"/>
        <end position="511"/>
    </location>
</feature>
<dbReference type="GO" id="GO:0006935">
    <property type="term" value="P:chemotaxis"/>
    <property type="evidence" value="ECO:0007669"/>
    <property type="project" value="InterPro"/>
</dbReference>
<sequence length="511" mass="52554">MLAVVAAGVAALAVSQLSALAAGNEDLARADRATTSLARMGSAQLTTRAAVAELAATAGSTDVAARLAEVTAGDRAMAAAVEGFVAAVGTDRELPEAWPQVLSSWDRWVTVREERLLPALFARDRVAYELGQTQQAQPYLDTFDRNFRSVQAEIVGVAEARNVALQAQAQRARLVLGAALVVGVGIAALTAYTLPRTIRRRIDRVSRSLDAMADGDLTVVARVTSGDELGRMARALATAQETLRGTLAEVAVTAQAVADSAEQLSAAAAQVAAGSEETSVQAGMIAVAAEHVTDNVETVAAGAEQMGVSIREIAQYADEAATVAQRATGVAADMTGTVTKLGSSSQEIGKVVRAITSIAEQTNLLALNATIEAARAGDAGKGFAVVAGEVKELAQETARATEEITRRVEAIQADTALAVASIGEITGIIAAINDFQLTIASAVEEQTATTHEMSRSVAQAATGSGEIATSIGSVAQASAGATQVLHTVGDSVEELARMSSDLRARVAAFTY</sequence>
<dbReference type="InterPro" id="IPR004089">
    <property type="entry name" value="MCPsignal_dom"/>
</dbReference>
<feature type="signal peptide" evidence="7">
    <location>
        <begin position="1"/>
        <end position="21"/>
    </location>
</feature>
<name>A0A7Y0LYF9_CELFI</name>
<keyword evidence="7" id="KW-0732">Signal</keyword>
<dbReference type="PANTHER" id="PTHR32089:SF112">
    <property type="entry name" value="LYSOZYME-LIKE PROTEIN-RELATED"/>
    <property type="match status" value="1"/>
</dbReference>
<dbReference type="SMART" id="SM00304">
    <property type="entry name" value="HAMP"/>
    <property type="match status" value="2"/>
</dbReference>
<dbReference type="Proteomes" id="UP000562124">
    <property type="component" value="Unassembled WGS sequence"/>
</dbReference>
<dbReference type="AlphaFoldDB" id="A0A7Y0LYF9"/>
<keyword evidence="11" id="KW-1185">Reference proteome</keyword>
<evidence type="ECO:0000256" key="1">
    <source>
        <dbReference type="ARBA" id="ARBA00022692"/>
    </source>
</evidence>
<keyword evidence="2 6" id="KW-1133">Transmembrane helix</keyword>
<dbReference type="GO" id="GO:0004888">
    <property type="term" value="F:transmembrane signaling receptor activity"/>
    <property type="evidence" value="ECO:0007669"/>
    <property type="project" value="InterPro"/>
</dbReference>
<evidence type="ECO:0000313" key="10">
    <source>
        <dbReference type="EMBL" id="NMR20547.1"/>
    </source>
</evidence>
<protein>
    <submittedName>
        <fullName evidence="10">Methyl-accepting chemotaxis protein</fullName>
    </submittedName>
</protein>
<dbReference type="EMBL" id="JABCJJ010000013">
    <property type="protein sequence ID" value="NMR20547.1"/>
    <property type="molecule type" value="Genomic_DNA"/>
</dbReference>
<accession>A0A7Y0LYF9</accession>
<evidence type="ECO:0000256" key="2">
    <source>
        <dbReference type="ARBA" id="ARBA00022989"/>
    </source>
</evidence>
<dbReference type="PRINTS" id="PR00260">
    <property type="entry name" value="CHEMTRNSDUCR"/>
</dbReference>
<dbReference type="GO" id="GO:0007165">
    <property type="term" value="P:signal transduction"/>
    <property type="evidence" value="ECO:0007669"/>
    <property type="project" value="UniProtKB-KW"/>
</dbReference>
<dbReference type="InterPro" id="IPR004090">
    <property type="entry name" value="Chemotax_Me-accpt_rcpt"/>
</dbReference>
<keyword evidence="3 5" id="KW-0807">Transducer</keyword>
<dbReference type="CDD" id="cd06225">
    <property type="entry name" value="HAMP"/>
    <property type="match status" value="1"/>
</dbReference>
<evidence type="ECO:0000259" key="8">
    <source>
        <dbReference type="PROSITE" id="PS50111"/>
    </source>
</evidence>
<feature type="domain" description="HAMP" evidence="9">
    <location>
        <begin position="196"/>
        <end position="248"/>
    </location>
</feature>
<keyword evidence="1 6" id="KW-0812">Transmembrane</keyword>
<evidence type="ECO:0000313" key="11">
    <source>
        <dbReference type="Proteomes" id="UP000562124"/>
    </source>
</evidence>
<dbReference type="GO" id="GO:0016020">
    <property type="term" value="C:membrane"/>
    <property type="evidence" value="ECO:0007669"/>
    <property type="project" value="InterPro"/>
</dbReference>
<gene>
    <name evidence="10" type="ORF">HIR71_10015</name>
</gene>
<dbReference type="SMART" id="SM00283">
    <property type="entry name" value="MA"/>
    <property type="match status" value="1"/>
</dbReference>
<comment type="caution">
    <text evidence="10">The sequence shown here is derived from an EMBL/GenBank/DDBJ whole genome shotgun (WGS) entry which is preliminary data.</text>
</comment>
<evidence type="ECO:0000256" key="6">
    <source>
        <dbReference type="SAM" id="Phobius"/>
    </source>
</evidence>
<evidence type="ECO:0000256" key="5">
    <source>
        <dbReference type="PROSITE-ProRule" id="PRU00284"/>
    </source>
</evidence>
<evidence type="ECO:0000256" key="3">
    <source>
        <dbReference type="ARBA" id="ARBA00023224"/>
    </source>
</evidence>
<feature type="domain" description="Methyl-accepting transducer" evidence="8">
    <location>
        <begin position="260"/>
        <end position="482"/>
    </location>
</feature>